<protein>
    <submittedName>
        <fullName evidence="2">Uncharacterized protein</fullName>
    </submittedName>
</protein>
<name>A0A4Z1KGI7_9HELO</name>
<keyword evidence="3" id="KW-1185">Reference proteome</keyword>
<dbReference type="EMBL" id="PQXO01000661">
    <property type="protein sequence ID" value="TGO83332.1"/>
    <property type="molecule type" value="Genomic_DNA"/>
</dbReference>
<organism evidence="2 3">
    <name type="scientific">Botrytis porri</name>
    <dbReference type="NCBI Taxonomy" id="87229"/>
    <lineage>
        <taxon>Eukaryota</taxon>
        <taxon>Fungi</taxon>
        <taxon>Dikarya</taxon>
        <taxon>Ascomycota</taxon>
        <taxon>Pezizomycotina</taxon>
        <taxon>Leotiomycetes</taxon>
        <taxon>Helotiales</taxon>
        <taxon>Sclerotiniaceae</taxon>
        <taxon>Botrytis</taxon>
    </lineage>
</organism>
<gene>
    <name evidence="2" type="ORF">BPOR_0662g00040</name>
</gene>
<evidence type="ECO:0000313" key="3">
    <source>
        <dbReference type="Proteomes" id="UP000297280"/>
    </source>
</evidence>
<accession>A0A4Z1KGI7</accession>
<dbReference type="AlphaFoldDB" id="A0A4Z1KGI7"/>
<dbReference type="Proteomes" id="UP000297280">
    <property type="component" value="Unassembled WGS sequence"/>
</dbReference>
<comment type="caution">
    <text evidence="2">The sequence shown here is derived from an EMBL/GenBank/DDBJ whole genome shotgun (WGS) entry which is preliminary data.</text>
</comment>
<proteinExistence type="predicted"/>
<evidence type="ECO:0000256" key="1">
    <source>
        <dbReference type="SAM" id="MobiDB-lite"/>
    </source>
</evidence>
<evidence type="ECO:0000313" key="2">
    <source>
        <dbReference type="EMBL" id="TGO83332.1"/>
    </source>
</evidence>
<sequence length="68" mass="6731">MGIASAHVGVENDGERAERGGRVGETLQESYSGVELSEGGGVAEGIAEGVVETGERGDAAQVGRGSEG</sequence>
<feature type="compositionally biased region" description="Basic and acidic residues" evidence="1">
    <location>
        <begin position="13"/>
        <end position="22"/>
    </location>
</feature>
<reference evidence="2 3" key="1">
    <citation type="submission" date="2017-12" db="EMBL/GenBank/DDBJ databases">
        <title>Comparative genomics of Botrytis spp.</title>
        <authorList>
            <person name="Valero-Jimenez C.A."/>
            <person name="Tapia P."/>
            <person name="Veloso J."/>
            <person name="Silva-Moreno E."/>
            <person name="Staats M."/>
            <person name="Valdes J.H."/>
            <person name="Van Kan J.A.L."/>
        </authorList>
    </citation>
    <scope>NUCLEOTIDE SEQUENCE [LARGE SCALE GENOMIC DNA]</scope>
    <source>
        <strain evidence="2 3">MUCL3349</strain>
    </source>
</reference>
<feature type="region of interest" description="Disordered" evidence="1">
    <location>
        <begin position="1"/>
        <end position="68"/>
    </location>
</feature>